<dbReference type="Gene3D" id="3.40.50.150">
    <property type="entry name" value="Vaccinia Virus protein VP39"/>
    <property type="match status" value="1"/>
</dbReference>
<gene>
    <name evidence="11" type="ORF">FJTKL_05716</name>
</gene>
<keyword evidence="12" id="KW-1185">Reference proteome</keyword>
<dbReference type="InterPro" id="IPR006162">
    <property type="entry name" value="Ppantetheine_attach_site"/>
</dbReference>
<sequence length="1827" mass="201738">MGRELMDAYPTYLATLRKCEEAVRSLGGAWSLIDELRRDESQSRVDEVQFSMPLTCAVQIALVCLLEEWGVRPAAVTGHSTGELSAAFTAGAVSLEEAMAITFFRGSLTSGHIVSQPCAGSMMAVAMGPDEVKPYLDNPADTSSGKVVIACFNSPSSITLSGDTPAIDALEQEFSSRRIFIRRLKVQAAFHSHHMIPLAESYGSLLEKNMNTGQRFFSDHVKFYSPTTGSHIQDANLLGPGHWVENMLLPVRFTQSFSNMLLTDRLDFIVEVGAHSTLAGPMRQILNGPNMKSLSITYESCLHRGKSAIDTAQTLAGKLLQYGYPVNMSRINFPTGLRSLAAIPDLPSYPWNHTTRFWIESRMSREHRFRKHSPHELLGVRFPGMSDRSPIWRLVLRTAELPWMRDHVVQSKIVYPGSGYIAMAIEAIRQLYDSPENIVTGYLLREVEILKALIVPDNFEGVEVQLSLEPVDEKSLIPDCHRFRICSAPDKESPWDHDKQGFNISAVVHSTRLGNPVIEIEDMHFQSLGHMTEQSSGREQMCLVTDWKRSFILNDNKTLVDSLWTEVPEDEKIMGKDLVRSTFYLISDAMKQLTTEDISSLEWHHKRLYEWMLLLEQQAKSNELAPRSSKWASSSPGVKQMHIDKVEKTSVPGALSVRVGKNLARIMRREIAPLELMMQGQLLYKFYKDIPSFKRSAGHAAALVRAIADENPRARILEIGAGTAGCTIPVLQALNGENGGPPLFEHYDFTDISKGFFQAAREKLVDWGDRISYLQLDIEKDPADQGFQEASYDIIIAAQVLHATKCMKKTMGHVKRLLKDQGKLILVETTRETAEVQLIFGTLPGWWLSKEPERRNSPNMSPDAWDICLKNSGLTGLEANIWDCKDEEHRSLSCIMSSLATSPQSHLQDSAILVYHGTQPPSMWTNELVQEFSEELGISLIMEDLSQVAPEGKVCVLISGLDGPSPQFDGTSFDAVKRITTQCRGLLWVTSGSAINCEIPENAVHIGLLRTARLENTSKRYISLDLDCSAAPWSTCSHSAIVRIFQRTMNWAKDITNLDTEYAVRNSTILVPRVCADDQETQALLDGLEEKSPDMQPFVQSMHNLRMHIETPGLLDSIVFREDPDAGLHLAVDHVEIEPRAFGLNFHDVVVAMGMLKEEKQEIGVECAGVVTQVGPRSSHVETKHDLRVGDRVCALTAHGHFANTVRVPWTSVARIPPSMTFETAASFVTAFITAHYSLFEAGRCETGDTVLIHAASGGVGQACIILAQWKGIEIFVTAGTPEKRDFLKRQYSIPPDHIFSSRDELFAQEIRRATAGRGVDVVINSLAGNLLNESWNLVAPHGRFVEIGKRDVHLNKSLEMEPFRRALSFVHVDIIQLADNKGHLFQRILQELLSLLDSGTISNLTPVSVVPLAEAARAFRTMQAGNHIGKIVLVPGPNQLVKVIEPLKRSQLRPDVSYMIVGGLSGIGQSIARWFISRGARNILLVSRNAASRSKNSTFIDELAIDGARIAVKNCDVGDLQSLKTVIDGFRATGMPDIRGVVQGGMMLDDSILERMSFSQWSNALNPKVSGTKNIEELLGHDLEFFILLSSRSGVLGYPSQANYAAGNTYLDAVARRRGARGLPCVAIDLGAVRSVGVVADTQDEGMRKRFLRDGHRPLSESEVLGLVDYAIRNPRRPPRTSQIAAGISGSGITENDPRFSMLQDGASSSRGGLGMSGAAARSGPGRVSLHEEISHATSLDEGANAVQGALIAKISEMFVLPQTDIDPGRPLSHYGVDSLVAVELRNWLVPNARVEVNIFDLIGSSSLRDLASNVVKRARPVLQGL</sequence>
<dbReference type="SMART" id="SM00829">
    <property type="entry name" value="PKS_ER"/>
    <property type="match status" value="1"/>
</dbReference>
<dbReference type="PANTHER" id="PTHR43775:SF29">
    <property type="entry name" value="ASPERFURANONE POLYKETIDE SYNTHASE AFOG-RELATED"/>
    <property type="match status" value="1"/>
</dbReference>
<feature type="active site" description="Proton donor; for dehydratase activity" evidence="8">
    <location>
        <position position="588"/>
    </location>
</feature>
<dbReference type="InterPro" id="IPR057326">
    <property type="entry name" value="KR_dom"/>
</dbReference>
<dbReference type="Pfam" id="PF08242">
    <property type="entry name" value="Methyltransf_12"/>
    <property type="match status" value="1"/>
</dbReference>
<dbReference type="SUPFAM" id="SSF51735">
    <property type="entry name" value="NAD(P)-binding Rossmann-fold domains"/>
    <property type="match status" value="2"/>
</dbReference>
<dbReference type="PROSITE" id="PS50075">
    <property type="entry name" value="CARRIER"/>
    <property type="match status" value="1"/>
</dbReference>
<name>A0ABR4DRD8_9PEZI</name>
<evidence type="ECO:0000256" key="5">
    <source>
        <dbReference type="ARBA" id="ARBA00023002"/>
    </source>
</evidence>
<dbReference type="SUPFAM" id="SSF47336">
    <property type="entry name" value="ACP-like"/>
    <property type="match status" value="1"/>
</dbReference>
<dbReference type="PANTHER" id="PTHR43775">
    <property type="entry name" value="FATTY ACID SYNTHASE"/>
    <property type="match status" value="1"/>
</dbReference>
<dbReference type="InterPro" id="IPR009081">
    <property type="entry name" value="PP-bd_ACP"/>
</dbReference>
<dbReference type="Pfam" id="PF08240">
    <property type="entry name" value="ADH_N"/>
    <property type="match status" value="1"/>
</dbReference>
<evidence type="ECO:0000256" key="3">
    <source>
        <dbReference type="ARBA" id="ARBA00022679"/>
    </source>
</evidence>
<dbReference type="InterPro" id="IPR013217">
    <property type="entry name" value="Methyltransf_12"/>
</dbReference>
<dbReference type="InterPro" id="IPR042104">
    <property type="entry name" value="PKS_dehydratase_sf"/>
</dbReference>
<evidence type="ECO:0000256" key="6">
    <source>
        <dbReference type="ARBA" id="ARBA00023268"/>
    </source>
</evidence>
<dbReference type="SMART" id="SM00827">
    <property type="entry name" value="PKS_AT"/>
    <property type="match status" value="1"/>
</dbReference>
<dbReference type="Gene3D" id="3.40.50.720">
    <property type="entry name" value="NAD(P)-binding Rossmann-like Domain"/>
    <property type="match status" value="1"/>
</dbReference>
<dbReference type="InterPro" id="IPR013154">
    <property type="entry name" value="ADH-like_N"/>
</dbReference>
<dbReference type="Pfam" id="PF00698">
    <property type="entry name" value="Acyl_transf_1"/>
    <property type="match status" value="1"/>
</dbReference>
<feature type="region of interest" description="C-terminal hotdog fold" evidence="8">
    <location>
        <begin position="528"/>
        <end position="680"/>
    </location>
</feature>
<feature type="domain" description="PKS/mFAS DH" evidence="10">
    <location>
        <begin position="375"/>
        <end position="680"/>
    </location>
</feature>
<dbReference type="Pfam" id="PF21089">
    <property type="entry name" value="PKS_DH_N"/>
    <property type="match status" value="1"/>
</dbReference>
<comment type="caution">
    <text evidence="11">The sequence shown here is derived from an EMBL/GenBank/DDBJ whole genome shotgun (WGS) entry which is preliminary data.</text>
</comment>
<dbReference type="CDD" id="cd02440">
    <property type="entry name" value="AdoMet_MTases"/>
    <property type="match status" value="1"/>
</dbReference>
<protein>
    <recommendedName>
        <fullName evidence="13">Carrier domain-containing protein</fullName>
    </recommendedName>
</protein>
<dbReference type="InterPro" id="IPR049900">
    <property type="entry name" value="PKS_mFAS_DH"/>
</dbReference>
<dbReference type="Gene3D" id="3.40.366.10">
    <property type="entry name" value="Malonyl-Coenzyme A Acyl Carrier Protein, domain 2"/>
    <property type="match status" value="1"/>
</dbReference>
<organism evidence="11 12">
    <name type="scientific">Diaporthe vaccinii</name>
    <dbReference type="NCBI Taxonomy" id="105482"/>
    <lineage>
        <taxon>Eukaryota</taxon>
        <taxon>Fungi</taxon>
        <taxon>Dikarya</taxon>
        <taxon>Ascomycota</taxon>
        <taxon>Pezizomycotina</taxon>
        <taxon>Sordariomycetes</taxon>
        <taxon>Sordariomycetidae</taxon>
        <taxon>Diaporthales</taxon>
        <taxon>Diaporthaceae</taxon>
        <taxon>Diaporthe</taxon>
        <taxon>Diaporthe eres species complex</taxon>
    </lineage>
</organism>
<evidence type="ECO:0000259" key="10">
    <source>
        <dbReference type="PROSITE" id="PS52019"/>
    </source>
</evidence>
<dbReference type="Gene3D" id="3.90.180.10">
    <property type="entry name" value="Medium-chain alcohol dehydrogenases, catalytic domain"/>
    <property type="match status" value="1"/>
</dbReference>
<dbReference type="InterPro" id="IPR036736">
    <property type="entry name" value="ACP-like_sf"/>
</dbReference>
<evidence type="ECO:0000259" key="9">
    <source>
        <dbReference type="PROSITE" id="PS50075"/>
    </source>
</evidence>
<dbReference type="InterPro" id="IPR016035">
    <property type="entry name" value="Acyl_Trfase/lysoPLipase"/>
</dbReference>
<dbReference type="InterPro" id="IPR020806">
    <property type="entry name" value="PKS_PP-bd"/>
</dbReference>
<evidence type="ECO:0000313" key="12">
    <source>
        <dbReference type="Proteomes" id="UP001600888"/>
    </source>
</evidence>
<dbReference type="EMBL" id="JBAWTH010000208">
    <property type="protein sequence ID" value="KAL2272920.1"/>
    <property type="molecule type" value="Genomic_DNA"/>
</dbReference>
<dbReference type="Pfam" id="PF23114">
    <property type="entry name" value="NAD-bd_HRPKS_sdrA"/>
    <property type="match status" value="1"/>
</dbReference>
<keyword evidence="6" id="KW-0511">Multifunctional enzyme</keyword>
<evidence type="ECO:0000256" key="4">
    <source>
        <dbReference type="ARBA" id="ARBA00022857"/>
    </source>
</evidence>
<reference evidence="11 12" key="1">
    <citation type="submission" date="2024-03" db="EMBL/GenBank/DDBJ databases">
        <title>A high-quality draft genome sequence of Diaporthe vaccinii, a causative agent of upright dieback and viscid rot disease in cranberry plants.</title>
        <authorList>
            <person name="Sarrasin M."/>
            <person name="Lang B.F."/>
            <person name="Burger G."/>
        </authorList>
    </citation>
    <scope>NUCLEOTIDE SEQUENCE [LARGE SCALE GENOMIC DNA]</scope>
    <source>
        <strain evidence="11 12">IS7</strain>
    </source>
</reference>
<evidence type="ECO:0000256" key="7">
    <source>
        <dbReference type="ARBA" id="ARBA00023315"/>
    </source>
</evidence>
<dbReference type="SUPFAM" id="SSF55048">
    <property type="entry name" value="Probable ACP-binding domain of malonyl-CoA ACP transacylase"/>
    <property type="match status" value="1"/>
</dbReference>
<dbReference type="SUPFAM" id="SSF50129">
    <property type="entry name" value="GroES-like"/>
    <property type="match status" value="1"/>
</dbReference>
<dbReference type="PROSITE" id="PS00012">
    <property type="entry name" value="PHOSPHOPANTETHEINE"/>
    <property type="match status" value="1"/>
</dbReference>
<dbReference type="Gene3D" id="3.10.129.110">
    <property type="entry name" value="Polyketide synthase dehydratase"/>
    <property type="match status" value="1"/>
</dbReference>
<dbReference type="InterPro" id="IPR049552">
    <property type="entry name" value="PKS_DH_N"/>
</dbReference>
<evidence type="ECO:0008006" key="13">
    <source>
        <dbReference type="Google" id="ProtNLM"/>
    </source>
</evidence>
<evidence type="ECO:0000256" key="1">
    <source>
        <dbReference type="ARBA" id="ARBA00022450"/>
    </source>
</evidence>
<evidence type="ECO:0000256" key="8">
    <source>
        <dbReference type="PROSITE-ProRule" id="PRU01363"/>
    </source>
</evidence>
<dbReference type="Pfam" id="PF23297">
    <property type="entry name" value="ACP_SdgA_C"/>
    <property type="match status" value="1"/>
</dbReference>
<accession>A0ABR4DRD8</accession>
<dbReference type="InterPro" id="IPR056501">
    <property type="entry name" value="NAD-bd_HRPKS_sdrA"/>
</dbReference>
<feature type="region of interest" description="N-terminal hotdog fold" evidence="8">
    <location>
        <begin position="375"/>
        <end position="510"/>
    </location>
</feature>
<dbReference type="SMART" id="SM00822">
    <property type="entry name" value="PKS_KR"/>
    <property type="match status" value="1"/>
</dbReference>
<dbReference type="CDD" id="cd05195">
    <property type="entry name" value="enoyl_red"/>
    <property type="match status" value="1"/>
</dbReference>
<dbReference type="Gene3D" id="1.10.1200.10">
    <property type="entry name" value="ACP-like"/>
    <property type="match status" value="1"/>
</dbReference>
<dbReference type="PROSITE" id="PS52019">
    <property type="entry name" value="PKS_MFAS_DH"/>
    <property type="match status" value="1"/>
</dbReference>
<dbReference type="InterPro" id="IPR050091">
    <property type="entry name" value="PKS_NRPS_Biosynth_Enz"/>
</dbReference>
<dbReference type="InterPro" id="IPR020843">
    <property type="entry name" value="ER"/>
</dbReference>
<dbReference type="InterPro" id="IPR020807">
    <property type="entry name" value="PKS_DH"/>
</dbReference>
<keyword evidence="7" id="KW-0012">Acyltransferase</keyword>
<dbReference type="InterPro" id="IPR013968">
    <property type="entry name" value="PKS_KR"/>
</dbReference>
<dbReference type="InterPro" id="IPR011032">
    <property type="entry name" value="GroES-like_sf"/>
</dbReference>
<dbReference type="SUPFAM" id="SSF53335">
    <property type="entry name" value="S-adenosyl-L-methionine-dependent methyltransferases"/>
    <property type="match status" value="1"/>
</dbReference>
<dbReference type="InterPro" id="IPR016036">
    <property type="entry name" value="Malonyl_transacylase_ACP-bd"/>
</dbReference>
<keyword evidence="3" id="KW-0808">Transferase</keyword>
<dbReference type="SMART" id="SM00826">
    <property type="entry name" value="PKS_DH"/>
    <property type="match status" value="1"/>
</dbReference>
<dbReference type="Gene3D" id="3.30.70.3290">
    <property type="match status" value="1"/>
</dbReference>
<evidence type="ECO:0000313" key="11">
    <source>
        <dbReference type="EMBL" id="KAL2272920.1"/>
    </source>
</evidence>
<dbReference type="InterPro" id="IPR029063">
    <property type="entry name" value="SAM-dependent_MTases_sf"/>
</dbReference>
<feature type="active site" description="Proton acceptor; for dehydratase activity" evidence="8">
    <location>
        <position position="407"/>
    </location>
</feature>
<dbReference type="SUPFAM" id="SSF52151">
    <property type="entry name" value="FabD/lysophospholipase-like"/>
    <property type="match status" value="1"/>
</dbReference>
<evidence type="ECO:0000256" key="2">
    <source>
        <dbReference type="ARBA" id="ARBA00022553"/>
    </source>
</evidence>
<dbReference type="SMART" id="SM00823">
    <property type="entry name" value="PKS_PP"/>
    <property type="match status" value="1"/>
</dbReference>
<dbReference type="InterPro" id="IPR014043">
    <property type="entry name" value="Acyl_transferase_dom"/>
</dbReference>
<keyword evidence="4" id="KW-0521">NADP</keyword>
<dbReference type="Pfam" id="PF13602">
    <property type="entry name" value="ADH_zinc_N_2"/>
    <property type="match status" value="1"/>
</dbReference>
<dbReference type="Proteomes" id="UP001600888">
    <property type="component" value="Unassembled WGS sequence"/>
</dbReference>
<feature type="domain" description="Carrier" evidence="9">
    <location>
        <begin position="1743"/>
        <end position="1820"/>
    </location>
</feature>
<dbReference type="InterPro" id="IPR001227">
    <property type="entry name" value="Ac_transferase_dom_sf"/>
</dbReference>
<keyword evidence="5" id="KW-0560">Oxidoreductase</keyword>
<dbReference type="Pfam" id="PF08659">
    <property type="entry name" value="KR"/>
    <property type="match status" value="1"/>
</dbReference>
<proteinExistence type="predicted"/>
<keyword evidence="1" id="KW-0596">Phosphopantetheine</keyword>
<keyword evidence="2" id="KW-0597">Phosphoprotein</keyword>
<dbReference type="InterPro" id="IPR036291">
    <property type="entry name" value="NAD(P)-bd_dom_sf"/>
</dbReference>